<dbReference type="PROSITE" id="PS00690">
    <property type="entry name" value="DEAH_ATP_HELICASE"/>
    <property type="match status" value="1"/>
</dbReference>
<evidence type="ECO:0000256" key="3">
    <source>
        <dbReference type="SAM" id="MobiDB-lite"/>
    </source>
</evidence>
<keyword evidence="6" id="KW-1185">Reference proteome</keyword>
<feature type="compositionally biased region" description="Basic residues" evidence="3">
    <location>
        <begin position="359"/>
        <end position="370"/>
    </location>
</feature>
<feature type="region of interest" description="Disordered" evidence="3">
    <location>
        <begin position="248"/>
        <end position="420"/>
    </location>
</feature>
<dbReference type="InterPro" id="IPR002464">
    <property type="entry name" value="DNA/RNA_helicase_DEAH_CS"/>
</dbReference>
<dbReference type="SMART" id="SM00487">
    <property type="entry name" value="DEXDc"/>
    <property type="match status" value="1"/>
</dbReference>
<dbReference type="InterPro" id="IPR014001">
    <property type="entry name" value="Helicase_ATP-bd"/>
</dbReference>
<dbReference type="CDD" id="cd17917">
    <property type="entry name" value="DEXHc_RHA-like"/>
    <property type="match status" value="1"/>
</dbReference>
<dbReference type="AlphaFoldDB" id="A0A8C9GWN9"/>
<evidence type="ECO:0000313" key="6">
    <source>
        <dbReference type="Proteomes" id="UP000694416"/>
    </source>
</evidence>
<dbReference type="PANTHER" id="PTHR18934:SF83">
    <property type="entry name" value="PRE-MRNA-SPLICING FACTOR ATP-DEPENDENT RNA HELICASE DHX16"/>
    <property type="match status" value="1"/>
</dbReference>
<dbReference type="GO" id="GO:0071013">
    <property type="term" value="C:catalytic step 2 spliceosome"/>
    <property type="evidence" value="ECO:0007669"/>
    <property type="project" value="TreeGrafter"/>
</dbReference>
<accession>A0A8C9GWN9</accession>
<feature type="compositionally biased region" description="Basic and acidic residues" evidence="3">
    <location>
        <begin position="338"/>
        <end position="358"/>
    </location>
</feature>
<protein>
    <recommendedName>
        <fullName evidence="4">Helicase ATP-binding domain-containing protein</fullName>
    </recommendedName>
</protein>
<feature type="compositionally biased region" description="Basic residues" evidence="3">
    <location>
        <begin position="295"/>
        <end position="306"/>
    </location>
</feature>
<feature type="compositionally biased region" description="Basic and acidic residues" evidence="3">
    <location>
        <begin position="319"/>
        <end position="328"/>
    </location>
</feature>
<keyword evidence="1" id="KW-0378">Hydrolase</keyword>
<evidence type="ECO:0000256" key="2">
    <source>
        <dbReference type="ARBA" id="ARBA00047984"/>
    </source>
</evidence>
<reference evidence="5" key="1">
    <citation type="submission" date="2025-08" db="UniProtKB">
        <authorList>
            <consortium name="Ensembl"/>
        </authorList>
    </citation>
    <scope>IDENTIFICATION</scope>
</reference>
<comment type="catalytic activity">
    <reaction evidence="2">
        <text>ATP + H2O = ADP + phosphate + H(+)</text>
        <dbReference type="Rhea" id="RHEA:13065"/>
        <dbReference type="ChEBI" id="CHEBI:15377"/>
        <dbReference type="ChEBI" id="CHEBI:15378"/>
        <dbReference type="ChEBI" id="CHEBI:30616"/>
        <dbReference type="ChEBI" id="CHEBI:43474"/>
        <dbReference type="ChEBI" id="CHEBI:456216"/>
        <dbReference type="EC" id="3.6.4.13"/>
    </reaction>
</comment>
<organism evidence="5 6">
    <name type="scientific">Piliocolobus tephrosceles</name>
    <name type="common">Ugandan red Colobus</name>
    <dbReference type="NCBI Taxonomy" id="591936"/>
    <lineage>
        <taxon>Eukaryota</taxon>
        <taxon>Metazoa</taxon>
        <taxon>Chordata</taxon>
        <taxon>Craniata</taxon>
        <taxon>Vertebrata</taxon>
        <taxon>Euteleostomi</taxon>
        <taxon>Mammalia</taxon>
        <taxon>Eutheria</taxon>
        <taxon>Euarchontoglires</taxon>
        <taxon>Primates</taxon>
        <taxon>Haplorrhini</taxon>
        <taxon>Catarrhini</taxon>
        <taxon>Cercopithecidae</taxon>
        <taxon>Colobinae</taxon>
        <taxon>Piliocolobus</taxon>
    </lineage>
</organism>
<feature type="compositionally biased region" description="Polar residues" evidence="3">
    <location>
        <begin position="49"/>
        <end position="64"/>
    </location>
</feature>
<dbReference type="GO" id="GO:0005524">
    <property type="term" value="F:ATP binding"/>
    <property type="evidence" value="ECO:0007669"/>
    <property type="project" value="InterPro"/>
</dbReference>
<dbReference type="SUPFAM" id="SSF52540">
    <property type="entry name" value="P-loop containing nucleoside triphosphate hydrolases"/>
    <property type="match status" value="1"/>
</dbReference>
<feature type="compositionally biased region" description="Basic and acidic residues" evidence="3">
    <location>
        <begin position="65"/>
        <end position="75"/>
    </location>
</feature>
<proteinExistence type="predicted"/>
<reference evidence="5" key="2">
    <citation type="submission" date="2025-09" db="UniProtKB">
        <authorList>
            <consortium name="Ensembl"/>
        </authorList>
    </citation>
    <scope>IDENTIFICATION</scope>
</reference>
<dbReference type="Ensembl" id="ENSPTET00000016577.1">
    <property type="protein sequence ID" value="ENSPTEP00000010963.1"/>
    <property type="gene ID" value="ENSPTEG00000012378.1"/>
</dbReference>
<dbReference type="PROSITE" id="PS51192">
    <property type="entry name" value="HELICASE_ATP_BIND_1"/>
    <property type="match status" value="1"/>
</dbReference>
<name>A0A8C9GWN9_9PRIM</name>
<dbReference type="Proteomes" id="UP000694416">
    <property type="component" value="Unplaced"/>
</dbReference>
<evidence type="ECO:0000313" key="5">
    <source>
        <dbReference type="Ensembl" id="ENSPTEP00000010963.1"/>
    </source>
</evidence>
<evidence type="ECO:0000256" key="1">
    <source>
        <dbReference type="ARBA" id="ARBA00022801"/>
    </source>
</evidence>
<dbReference type="GO" id="GO:0016787">
    <property type="term" value="F:hydrolase activity"/>
    <property type="evidence" value="ECO:0007669"/>
    <property type="project" value="UniProtKB-KW"/>
</dbReference>
<sequence>MKEKTEIHKRPIEFENDAELKKKMKLEEQQSNETATETSGIFYEESNVTEESQIKSTNLNSASLENDKKGRSKNLKDNPEYVEFLKKEARRKYLKEREKEKLEITKKILDDELLYSTIKLEKKDIKELEFSKKIYNIAKENIKLREKLNEESYYFQEDIIDKGSNDISSSYHDNDNQTITQVQQKNNNDNYINKANNNFVYNYDEQMINKGILKFGSEKVPNENLKYNLVFDNDLSCNRKSVKGEALEEQVKKKKHRKDDYKKHYDENYNNTNSKKDNYEYNYYDDGDGEDAHMHHEKKKKKKKKSFNSSSSSSSDNNNEYKREDSVRFNKSKKKKKNEPSKEVYTKMDKEGNTEEEKRKKKKKKKKKKSCSQSADGFKRSNNTNTGDTSSSSSSSSSRSRSRSSSSSSSRSNRKDKPNGLTDVVKFVHLDNFYNINDKEKELQMAFEEIRKKKEKKMKKIINERKMLPIYSYRYDILKAIKNNKILILVGETGSGKSTQLTQYLYECKYHLYGNIICTQPRRIACIAIANRVADEMNVKIGKEVGYVIRFQNKTSEESKIIYMTDGMFSRLLLYNPTLEDISVLIIDEAHERALHT</sequence>
<dbReference type="InterPro" id="IPR011545">
    <property type="entry name" value="DEAD/DEAH_box_helicase_dom"/>
</dbReference>
<feature type="region of interest" description="Disordered" evidence="3">
    <location>
        <begin position="27"/>
        <end position="75"/>
    </location>
</feature>
<feature type="compositionally biased region" description="Low complexity" evidence="3">
    <location>
        <begin position="390"/>
        <end position="411"/>
    </location>
</feature>
<dbReference type="InterPro" id="IPR027417">
    <property type="entry name" value="P-loop_NTPase"/>
</dbReference>
<dbReference type="GO" id="GO:0003723">
    <property type="term" value="F:RNA binding"/>
    <property type="evidence" value="ECO:0007669"/>
    <property type="project" value="TreeGrafter"/>
</dbReference>
<feature type="compositionally biased region" description="Polar residues" evidence="3">
    <location>
        <begin position="29"/>
        <end position="39"/>
    </location>
</feature>
<dbReference type="PANTHER" id="PTHR18934">
    <property type="entry name" value="ATP-DEPENDENT RNA HELICASE"/>
    <property type="match status" value="1"/>
</dbReference>
<dbReference type="GO" id="GO:0003724">
    <property type="term" value="F:RNA helicase activity"/>
    <property type="evidence" value="ECO:0007669"/>
    <property type="project" value="UniProtKB-EC"/>
</dbReference>
<feature type="compositionally biased region" description="Basic and acidic residues" evidence="3">
    <location>
        <begin position="258"/>
        <end position="267"/>
    </location>
</feature>
<dbReference type="FunFam" id="3.40.50.300:FF:002057">
    <property type="entry name" value="Pre-mRNA splicing factor RNA helicase, putative"/>
    <property type="match status" value="1"/>
</dbReference>
<feature type="domain" description="Helicase ATP-binding" evidence="4">
    <location>
        <begin position="478"/>
        <end position="597"/>
    </location>
</feature>
<dbReference type="Pfam" id="PF00270">
    <property type="entry name" value="DEAD"/>
    <property type="match status" value="1"/>
</dbReference>
<feature type="compositionally biased region" description="Low complexity" evidence="3">
    <location>
        <begin position="307"/>
        <end position="318"/>
    </location>
</feature>
<dbReference type="Gene3D" id="3.40.50.300">
    <property type="entry name" value="P-loop containing nucleotide triphosphate hydrolases"/>
    <property type="match status" value="1"/>
</dbReference>
<evidence type="ECO:0000259" key="4">
    <source>
        <dbReference type="PROSITE" id="PS51192"/>
    </source>
</evidence>
<feature type="compositionally biased region" description="Polar residues" evidence="3">
    <location>
        <begin position="371"/>
        <end position="389"/>
    </location>
</feature>